<name>A0A3N7G278_POPTR</name>
<protein>
    <submittedName>
        <fullName evidence="2">Uncharacterized protein</fullName>
    </submittedName>
</protein>
<dbReference type="Pfam" id="PF04578">
    <property type="entry name" value="DUF594"/>
    <property type="match status" value="1"/>
</dbReference>
<reference evidence="2 3" key="1">
    <citation type="journal article" date="2006" name="Science">
        <title>The genome of black cottonwood, Populus trichocarpa (Torr. &amp; Gray).</title>
        <authorList>
            <person name="Tuskan G.A."/>
            <person name="Difazio S."/>
            <person name="Jansson S."/>
            <person name="Bohlmann J."/>
            <person name="Grigoriev I."/>
            <person name="Hellsten U."/>
            <person name="Putnam N."/>
            <person name="Ralph S."/>
            <person name="Rombauts S."/>
            <person name="Salamov A."/>
            <person name="Schein J."/>
            <person name="Sterck L."/>
            <person name="Aerts A."/>
            <person name="Bhalerao R.R."/>
            <person name="Bhalerao R.P."/>
            <person name="Blaudez D."/>
            <person name="Boerjan W."/>
            <person name="Brun A."/>
            <person name="Brunner A."/>
            <person name="Busov V."/>
            <person name="Campbell M."/>
            <person name="Carlson J."/>
            <person name="Chalot M."/>
            <person name="Chapman J."/>
            <person name="Chen G.L."/>
            <person name="Cooper D."/>
            <person name="Coutinho P.M."/>
            <person name="Couturier J."/>
            <person name="Covert S."/>
            <person name="Cronk Q."/>
            <person name="Cunningham R."/>
            <person name="Davis J."/>
            <person name="Degroeve S."/>
            <person name="Dejardin A."/>
            <person name="Depamphilis C."/>
            <person name="Detter J."/>
            <person name="Dirks B."/>
            <person name="Dubchak I."/>
            <person name="Duplessis S."/>
            <person name="Ehlting J."/>
            <person name="Ellis B."/>
            <person name="Gendler K."/>
            <person name="Goodstein D."/>
            <person name="Gribskov M."/>
            <person name="Grimwood J."/>
            <person name="Groover A."/>
            <person name="Gunter L."/>
            <person name="Hamberger B."/>
            <person name="Heinze B."/>
            <person name="Helariutta Y."/>
            <person name="Henrissat B."/>
            <person name="Holligan D."/>
            <person name="Holt R."/>
            <person name="Huang W."/>
            <person name="Islam-Faridi N."/>
            <person name="Jones S."/>
            <person name="Jones-Rhoades M."/>
            <person name="Jorgensen R."/>
            <person name="Joshi C."/>
            <person name="Kangasjarvi J."/>
            <person name="Karlsson J."/>
            <person name="Kelleher C."/>
            <person name="Kirkpatrick R."/>
            <person name="Kirst M."/>
            <person name="Kohler A."/>
            <person name="Kalluri U."/>
            <person name="Larimer F."/>
            <person name="Leebens-Mack J."/>
            <person name="Leple J.C."/>
            <person name="Locascio P."/>
            <person name="Lou Y."/>
            <person name="Lucas S."/>
            <person name="Martin F."/>
            <person name="Montanini B."/>
            <person name="Napoli C."/>
            <person name="Nelson D.R."/>
            <person name="Nelson C."/>
            <person name="Nieminen K."/>
            <person name="Nilsson O."/>
            <person name="Pereda V."/>
            <person name="Peter G."/>
            <person name="Philippe R."/>
            <person name="Pilate G."/>
            <person name="Poliakov A."/>
            <person name="Razumovskaya J."/>
            <person name="Richardson P."/>
            <person name="Rinaldi C."/>
            <person name="Ritland K."/>
            <person name="Rouze P."/>
            <person name="Ryaboy D."/>
            <person name="Schmutz J."/>
            <person name="Schrader J."/>
            <person name="Segerman B."/>
            <person name="Shin H."/>
            <person name="Siddiqui A."/>
            <person name="Sterky F."/>
            <person name="Terry A."/>
            <person name="Tsai C.J."/>
            <person name="Uberbacher E."/>
            <person name="Unneberg P."/>
            <person name="Vahala J."/>
            <person name="Wall K."/>
            <person name="Wessler S."/>
            <person name="Yang G."/>
            <person name="Yin T."/>
            <person name="Douglas C."/>
            <person name="Marra M."/>
            <person name="Sandberg G."/>
            <person name="Van de Peer Y."/>
            <person name="Rokhsar D."/>
        </authorList>
    </citation>
    <scope>NUCLEOTIDE SEQUENCE [LARGE SCALE GENOMIC DNA]</scope>
    <source>
        <strain evidence="3">cv. Nisqually</strain>
    </source>
</reference>
<keyword evidence="3" id="KW-1185">Reference proteome</keyword>
<dbReference type="Proteomes" id="UP000006729">
    <property type="component" value="Chromosome 15"/>
</dbReference>
<sequence>MIHEVWVEMVAYAAAHCPWKEHTKELRRGGELLTHVSLLMLHLGLSAQYEENESEYYLELRGGEQEEYLIAKAKYLRDTADMSGLSFEEEEEEEEYVEGIAAMSGSSPDEELKKLEKIVADTKRKLERVKQEHEHQQRKLEREERKLEREERKLQRQLERKNQELEQLRSSLTVSAPQQGIDSLPRSLPAQTDGQGTGQPPSNNEISLSME</sequence>
<organism evidence="2 3">
    <name type="scientific">Populus trichocarpa</name>
    <name type="common">Western balsam poplar</name>
    <name type="synonym">Populus balsamifera subsp. trichocarpa</name>
    <dbReference type="NCBI Taxonomy" id="3694"/>
    <lineage>
        <taxon>Eukaryota</taxon>
        <taxon>Viridiplantae</taxon>
        <taxon>Streptophyta</taxon>
        <taxon>Embryophyta</taxon>
        <taxon>Tracheophyta</taxon>
        <taxon>Spermatophyta</taxon>
        <taxon>Magnoliopsida</taxon>
        <taxon>eudicotyledons</taxon>
        <taxon>Gunneridae</taxon>
        <taxon>Pentapetalae</taxon>
        <taxon>rosids</taxon>
        <taxon>fabids</taxon>
        <taxon>Malpighiales</taxon>
        <taxon>Salicaceae</taxon>
        <taxon>Saliceae</taxon>
        <taxon>Populus</taxon>
    </lineage>
</organism>
<feature type="compositionally biased region" description="Polar residues" evidence="1">
    <location>
        <begin position="189"/>
        <end position="211"/>
    </location>
</feature>
<dbReference type="AlphaFoldDB" id="A0A3N7G278"/>
<dbReference type="InterPro" id="IPR007658">
    <property type="entry name" value="DUF594"/>
</dbReference>
<accession>A0A3N7G278</accession>
<feature type="compositionally biased region" description="Polar residues" evidence="1">
    <location>
        <begin position="168"/>
        <end position="181"/>
    </location>
</feature>
<dbReference type="InParanoid" id="A0A3N7G278"/>
<gene>
    <name evidence="2" type="ORF">POPTR_015G115200</name>
</gene>
<evidence type="ECO:0000313" key="3">
    <source>
        <dbReference type="Proteomes" id="UP000006729"/>
    </source>
</evidence>
<evidence type="ECO:0000256" key="1">
    <source>
        <dbReference type="SAM" id="MobiDB-lite"/>
    </source>
</evidence>
<dbReference type="EMBL" id="CM009304">
    <property type="protein sequence ID" value="RQP00913.1"/>
    <property type="molecule type" value="Genomic_DNA"/>
</dbReference>
<evidence type="ECO:0000313" key="2">
    <source>
        <dbReference type="EMBL" id="RQP00913.1"/>
    </source>
</evidence>
<proteinExistence type="predicted"/>
<dbReference type="PANTHER" id="PTHR31325">
    <property type="entry name" value="OS01G0798800 PROTEIN-RELATED"/>
    <property type="match status" value="1"/>
</dbReference>
<feature type="compositionally biased region" description="Basic and acidic residues" evidence="1">
    <location>
        <begin position="127"/>
        <end position="167"/>
    </location>
</feature>
<feature type="region of interest" description="Disordered" evidence="1">
    <location>
        <begin position="127"/>
        <end position="211"/>
    </location>
</feature>